<comment type="caution">
    <text evidence="2">The sequence shown here is derived from an EMBL/GenBank/DDBJ whole genome shotgun (WGS) entry which is preliminary data.</text>
</comment>
<accession>A0ABW2EEN8</accession>
<evidence type="ECO:0000313" key="3">
    <source>
        <dbReference type="Proteomes" id="UP001596410"/>
    </source>
</evidence>
<dbReference type="SUPFAM" id="SSF56112">
    <property type="entry name" value="Protein kinase-like (PK-like)"/>
    <property type="match status" value="1"/>
</dbReference>
<dbReference type="Pfam" id="PF01636">
    <property type="entry name" value="APH"/>
    <property type="match status" value="1"/>
</dbReference>
<dbReference type="InterPro" id="IPR011009">
    <property type="entry name" value="Kinase-like_dom_sf"/>
</dbReference>
<organism evidence="2 3">
    <name type="scientific">Halobacillus seohaensis</name>
    <dbReference type="NCBI Taxonomy" id="447421"/>
    <lineage>
        <taxon>Bacteria</taxon>
        <taxon>Bacillati</taxon>
        <taxon>Bacillota</taxon>
        <taxon>Bacilli</taxon>
        <taxon>Bacillales</taxon>
        <taxon>Bacillaceae</taxon>
        <taxon>Halobacillus</taxon>
    </lineage>
</organism>
<proteinExistence type="predicted"/>
<sequence length="320" mass="38675">MTRSFKEGDSYTDRLFHWLKSRKQINITMSTEIKPKVYKVLIDHHPVLLKGYRRPNVLKQQISFFEEWKNAESIAARPLPFPTGEMSISKLGCEWGLFTWKDGRHADFGNEMDRKKTYNCLKQFHRNTKGINTLSIPRDPLYLKWYRRLEQFSDTKHVFHSYYKKELYEEVFTMMDRLLDVFASYPWGQIEENSWNSEQWLHGDVAHHNFIIDSVGSVSMIDFDLLHRGPKLYDEIQLAHRFLPYLENDRINFFQLFKHVSYPEIWLRGSLVPADLIREWLYGYNKSRRGEEALLTHIEKFEKAWERRKQFVRYVEFMLR</sequence>
<dbReference type="Proteomes" id="UP001596410">
    <property type="component" value="Unassembled WGS sequence"/>
</dbReference>
<dbReference type="InterPro" id="IPR002575">
    <property type="entry name" value="Aminoglycoside_PTrfase"/>
</dbReference>
<feature type="domain" description="Aminoglycoside phosphotransferase" evidence="1">
    <location>
        <begin position="37"/>
        <end position="239"/>
    </location>
</feature>
<keyword evidence="3" id="KW-1185">Reference proteome</keyword>
<evidence type="ECO:0000313" key="2">
    <source>
        <dbReference type="EMBL" id="MFC7060760.1"/>
    </source>
</evidence>
<dbReference type="EMBL" id="JBHSZV010000004">
    <property type="protein sequence ID" value="MFC7060760.1"/>
    <property type="molecule type" value="Genomic_DNA"/>
</dbReference>
<dbReference type="Gene3D" id="3.90.1200.10">
    <property type="match status" value="1"/>
</dbReference>
<evidence type="ECO:0000259" key="1">
    <source>
        <dbReference type="Pfam" id="PF01636"/>
    </source>
</evidence>
<dbReference type="RefSeq" id="WP_204706994.1">
    <property type="nucleotide sequence ID" value="NZ_JBHSZV010000004.1"/>
</dbReference>
<name>A0ABW2EEN8_9BACI</name>
<reference evidence="3" key="1">
    <citation type="journal article" date="2019" name="Int. J. Syst. Evol. Microbiol.">
        <title>The Global Catalogue of Microorganisms (GCM) 10K type strain sequencing project: providing services to taxonomists for standard genome sequencing and annotation.</title>
        <authorList>
            <consortium name="The Broad Institute Genomics Platform"/>
            <consortium name="The Broad Institute Genome Sequencing Center for Infectious Disease"/>
            <person name="Wu L."/>
            <person name="Ma J."/>
        </authorList>
    </citation>
    <scope>NUCLEOTIDE SEQUENCE [LARGE SCALE GENOMIC DNA]</scope>
    <source>
        <strain evidence="3">CGMCC 4.1621</strain>
    </source>
</reference>
<gene>
    <name evidence="2" type="ORF">ACFQIC_02595</name>
</gene>
<protein>
    <submittedName>
        <fullName evidence="2">Phosphotransferase</fullName>
    </submittedName>
</protein>